<comment type="caution">
    <text evidence="2">The sequence shown here is derived from an EMBL/GenBank/DDBJ whole genome shotgun (WGS) entry which is preliminary data.</text>
</comment>
<evidence type="ECO:0008006" key="3">
    <source>
        <dbReference type="Google" id="ProtNLM"/>
    </source>
</evidence>
<dbReference type="Proteomes" id="UP000885830">
    <property type="component" value="Unassembled WGS sequence"/>
</dbReference>
<accession>A0A7C5QR28</accession>
<sequence length="216" mass="24745">MADIDGQNPVKLTNNPKYDAEPVINAKGDRIVFGSQRHGDFDIYTMNPDGSDVTRLTDILGYDGGPWWSPDSTKIVWRAWHPETKEDKARWADMMEKDYLVAVPLDLWVMNADGSGKKRLTHNGATNWAPSWHPDGKRIIFSSNMDDWREDIKAYGHNFEIYMINIDGTGLERITYNDVFDSFPMFNPQGTKLIFGANRNPDKPRATDIFIADWNE</sequence>
<gene>
    <name evidence="2" type="ORF">ENJ42_02380</name>
</gene>
<reference evidence="2" key="1">
    <citation type="journal article" date="2020" name="mSystems">
        <title>Genome- and Community-Level Interaction Insights into Carbon Utilization and Element Cycling Functions of Hydrothermarchaeota in Hydrothermal Sediment.</title>
        <authorList>
            <person name="Zhou Z."/>
            <person name="Liu Y."/>
            <person name="Xu W."/>
            <person name="Pan J."/>
            <person name="Luo Z.H."/>
            <person name="Li M."/>
        </authorList>
    </citation>
    <scope>NUCLEOTIDE SEQUENCE [LARGE SCALE GENOMIC DNA]</scope>
    <source>
        <strain evidence="2">HyVt-485</strain>
    </source>
</reference>
<organism evidence="2">
    <name type="scientific">Hellea balneolensis</name>
    <dbReference type="NCBI Taxonomy" id="287478"/>
    <lineage>
        <taxon>Bacteria</taxon>
        <taxon>Pseudomonadati</taxon>
        <taxon>Pseudomonadota</taxon>
        <taxon>Alphaproteobacteria</taxon>
        <taxon>Maricaulales</taxon>
        <taxon>Robiginitomaculaceae</taxon>
        <taxon>Hellea</taxon>
    </lineage>
</organism>
<dbReference type="SUPFAM" id="SSF82171">
    <property type="entry name" value="DPP6 N-terminal domain-like"/>
    <property type="match status" value="1"/>
</dbReference>
<evidence type="ECO:0000256" key="1">
    <source>
        <dbReference type="ARBA" id="ARBA00009820"/>
    </source>
</evidence>
<dbReference type="AlphaFoldDB" id="A0A7C5QR28"/>
<comment type="similarity">
    <text evidence="1">Belongs to the TolB family.</text>
</comment>
<protein>
    <recommendedName>
        <fullName evidence="3">Amidohydrolase</fullName>
    </recommendedName>
</protein>
<proteinExistence type="inferred from homology"/>
<dbReference type="PANTHER" id="PTHR36842">
    <property type="entry name" value="PROTEIN TOLB HOMOLOG"/>
    <property type="match status" value="1"/>
</dbReference>
<dbReference type="InterPro" id="IPR011659">
    <property type="entry name" value="WD40"/>
</dbReference>
<dbReference type="Pfam" id="PF07676">
    <property type="entry name" value="PD40"/>
    <property type="match status" value="3"/>
</dbReference>
<dbReference type="Gene3D" id="2.120.10.30">
    <property type="entry name" value="TolB, C-terminal domain"/>
    <property type="match status" value="2"/>
</dbReference>
<evidence type="ECO:0000313" key="2">
    <source>
        <dbReference type="EMBL" id="HHL42439.1"/>
    </source>
</evidence>
<dbReference type="InterPro" id="IPR011042">
    <property type="entry name" value="6-blade_b-propeller_TolB-like"/>
</dbReference>
<name>A0A7C5QR28_9PROT</name>
<dbReference type="PANTHER" id="PTHR36842:SF1">
    <property type="entry name" value="PROTEIN TOLB"/>
    <property type="match status" value="1"/>
</dbReference>
<dbReference type="EMBL" id="DRMJ01000114">
    <property type="protein sequence ID" value="HHL42439.1"/>
    <property type="molecule type" value="Genomic_DNA"/>
</dbReference>